<dbReference type="InterPro" id="IPR018376">
    <property type="entry name" value="Enoyl-CoA_hyd/isom_CS"/>
</dbReference>
<dbReference type="InterPro" id="IPR029045">
    <property type="entry name" value="ClpP/crotonase-like_dom_sf"/>
</dbReference>
<comment type="caution">
    <text evidence="7">The sequence shown here is derived from an EMBL/GenBank/DDBJ whole genome shotgun (WGS) entry which is preliminary data.</text>
</comment>
<dbReference type="PANTHER" id="PTHR43802">
    <property type="entry name" value="ENOYL-COA HYDRATASE"/>
    <property type="match status" value="1"/>
</dbReference>
<dbReference type="InterPro" id="IPR014748">
    <property type="entry name" value="Enoyl-CoA_hydra_C"/>
</dbReference>
<dbReference type="PROSITE" id="PS00166">
    <property type="entry name" value="ENOYL_COA_HYDRATASE"/>
    <property type="match status" value="1"/>
</dbReference>
<evidence type="ECO:0000256" key="1">
    <source>
        <dbReference type="ARBA" id="ARBA00002994"/>
    </source>
</evidence>
<evidence type="ECO:0000256" key="6">
    <source>
        <dbReference type="RuleBase" id="RU003707"/>
    </source>
</evidence>
<dbReference type="Pfam" id="PF00378">
    <property type="entry name" value="ECH_1"/>
    <property type="match status" value="1"/>
</dbReference>
<evidence type="ECO:0000256" key="4">
    <source>
        <dbReference type="ARBA" id="ARBA00023709"/>
    </source>
</evidence>
<comment type="function">
    <text evidence="1">Could possibly oxidize fatty acids using specific components.</text>
</comment>
<evidence type="ECO:0000313" key="8">
    <source>
        <dbReference type="Proteomes" id="UP000230886"/>
    </source>
</evidence>
<comment type="similarity">
    <text evidence="2 6">Belongs to the enoyl-CoA hydratase/isomerase family.</text>
</comment>
<name>A0A2A5J9D3_RHOSG</name>
<evidence type="ECO:0000313" key="7">
    <source>
        <dbReference type="EMBL" id="PCK25837.1"/>
    </source>
</evidence>
<comment type="catalytic activity">
    <reaction evidence="4">
        <text>a (3S)-3-hydroxyacyl-CoA = a (2E)-enoyl-CoA + H2O</text>
        <dbReference type="Rhea" id="RHEA:16105"/>
        <dbReference type="ChEBI" id="CHEBI:15377"/>
        <dbReference type="ChEBI" id="CHEBI:57318"/>
        <dbReference type="ChEBI" id="CHEBI:58856"/>
        <dbReference type="EC" id="4.2.1.17"/>
    </reaction>
</comment>
<evidence type="ECO:0000256" key="2">
    <source>
        <dbReference type="ARBA" id="ARBA00005254"/>
    </source>
</evidence>
<dbReference type="SUPFAM" id="SSF52096">
    <property type="entry name" value="ClpP/crotonase"/>
    <property type="match status" value="1"/>
</dbReference>
<evidence type="ECO:0000256" key="3">
    <source>
        <dbReference type="ARBA" id="ARBA00022832"/>
    </source>
</evidence>
<sequence>MTTPRTIELLSPTADISVEIVAETIAVVEINRPPNNFFDVPLLQQIGGIYRQVDQRNDLRVIVLAAQGKHFCAGADFAGTSGVEEVSADEGAKALYKAAVELFSTKTPVIAAVQGAAVGGGLGLALSADFRVGSPESRFAANFARLGFHQGFGLSVTLPRVVGNQRAAELLMTGRRIDGLEAERIGILDRLVESNKIRDTAIEFASELAAAAPLAVGSIRATLRHGLVDQIAAATAHERNEQAWLRDTSDFAEGVKAASERREPHFRGR</sequence>
<dbReference type="GO" id="GO:0006631">
    <property type="term" value="P:fatty acid metabolic process"/>
    <property type="evidence" value="ECO:0007669"/>
    <property type="project" value="UniProtKB-KW"/>
</dbReference>
<dbReference type="AlphaFoldDB" id="A0A2A5J9D3"/>
<dbReference type="Proteomes" id="UP000230886">
    <property type="component" value="Unassembled WGS sequence"/>
</dbReference>
<dbReference type="RefSeq" id="WP_099697929.1">
    <property type="nucleotide sequence ID" value="NZ_NOVD01000013.1"/>
</dbReference>
<evidence type="ECO:0000256" key="5">
    <source>
        <dbReference type="ARBA" id="ARBA00023717"/>
    </source>
</evidence>
<dbReference type="InterPro" id="IPR001753">
    <property type="entry name" value="Enoyl-CoA_hydra/iso"/>
</dbReference>
<dbReference type="PANTHER" id="PTHR43802:SF1">
    <property type="entry name" value="IP11341P-RELATED"/>
    <property type="match status" value="1"/>
</dbReference>
<dbReference type="CDD" id="cd06558">
    <property type="entry name" value="crotonase-like"/>
    <property type="match status" value="1"/>
</dbReference>
<gene>
    <name evidence="7" type="ORF">CHR55_19015</name>
</gene>
<keyword evidence="3" id="KW-0276">Fatty acid metabolism</keyword>
<accession>A0A2A5J9D3</accession>
<protein>
    <submittedName>
        <fullName evidence="7">Enoyl-CoA hydratase</fullName>
    </submittedName>
</protein>
<dbReference type="Gene3D" id="3.90.226.10">
    <property type="entry name" value="2-enoyl-CoA Hydratase, Chain A, domain 1"/>
    <property type="match status" value="1"/>
</dbReference>
<dbReference type="EMBL" id="NOVD01000013">
    <property type="protein sequence ID" value="PCK25837.1"/>
    <property type="molecule type" value="Genomic_DNA"/>
</dbReference>
<dbReference type="Gene3D" id="1.10.12.10">
    <property type="entry name" value="Lyase 2-enoyl-coa Hydratase, Chain A, domain 2"/>
    <property type="match status" value="1"/>
</dbReference>
<proteinExistence type="inferred from homology"/>
<dbReference type="GO" id="GO:0004300">
    <property type="term" value="F:enoyl-CoA hydratase activity"/>
    <property type="evidence" value="ECO:0007669"/>
    <property type="project" value="UniProtKB-EC"/>
</dbReference>
<organism evidence="7 8">
    <name type="scientific">Rhodococcus qingshengii</name>
    <dbReference type="NCBI Taxonomy" id="334542"/>
    <lineage>
        <taxon>Bacteria</taxon>
        <taxon>Bacillati</taxon>
        <taxon>Actinomycetota</taxon>
        <taxon>Actinomycetes</taxon>
        <taxon>Mycobacteriales</taxon>
        <taxon>Nocardiaceae</taxon>
        <taxon>Rhodococcus</taxon>
        <taxon>Rhodococcus erythropolis group</taxon>
    </lineage>
</organism>
<reference evidence="7 8" key="1">
    <citation type="submission" date="2017-07" db="EMBL/GenBank/DDBJ databases">
        <title>Draft sequence of Rhodococcus enclensis 23b-28.</title>
        <authorList>
            <person name="Besaury L."/>
            <person name="Sancelme M."/>
            <person name="Amato P."/>
            <person name="Lallement A."/>
            <person name="Delort A.-M."/>
        </authorList>
    </citation>
    <scope>NUCLEOTIDE SEQUENCE [LARGE SCALE GENOMIC DNA]</scope>
    <source>
        <strain evidence="7 8">23b-28</strain>
    </source>
</reference>
<keyword evidence="3" id="KW-0443">Lipid metabolism</keyword>
<comment type="catalytic activity">
    <reaction evidence="5">
        <text>a 4-saturated-(3S)-3-hydroxyacyl-CoA = a (3E)-enoyl-CoA + H2O</text>
        <dbReference type="Rhea" id="RHEA:20724"/>
        <dbReference type="ChEBI" id="CHEBI:15377"/>
        <dbReference type="ChEBI" id="CHEBI:58521"/>
        <dbReference type="ChEBI" id="CHEBI:137480"/>
        <dbReference type="EC" id="4.2.1.17"/>
    </reaction>
</comment>